<comment type="subcellular location">
    <subcellularLocation>
        <location evidence="1">Membrane</location>
        <topology evidence="1">Multi-pass membrane protein</topology>
    </subcellularLocation>
</comment>
<feature type="transmembrane region" description="Helical" evidence="6">
    <location>
        <begin position="115"/>
        <end position="135"/>
    </location>
</feature>
<evidence type="ECO:0000259" key="7">
    <source>
        <dbReference type="Pfam" id="PF05154"/>
    </source>
</evidence>
<feature type="domain" description="TM2" evidence="7">
    <location>
        <begin position="87"/>
        <end position="138"/>
    </location>
</feature>
<keyword evidence="3 6" id="KW-1133">Transmembrane helix</keyword>
<feature type="transmembrane region" description="Helical" evidence="6">
    <location>
        <begin position="91"/>
        <end position="109"/>
    </location>
</feature>
<evidence type="ECO:0000256" key="6">
    <source>
        <dbReference type="SAM" id="Phobius"/>
    </source>
</evidence>
<gene>
    <name evidence="8" type="ORF">ESP70_013015</name>
</gene>
<dbReference type="Pfam" id="PF05154">
    <property type="entry name" value="TM2"/>
    <property type="match status" value="1"/>
</dbReference>
<evidence type="ECO:0000256" key="2">
    <source>
        <dbReference type="ARBA" id="ARBA00022692"/>
    </source>
</evidence>
<feature type="compositionally biased region" description="Pro residues" evidence="5">
    <location>
        <begin position="32"/>
        <end position="64"/>
    </location>
</feature>
<keyword evidence="4 6" id="KW-0472">Membrane</keyword>
<keyword evidence="2 6" id="KW-0812">Transmembrane</keyword>
<protein>
    <submittedName>
        <fullName evidence="8">TM2 domain-containing protein</fullName>
    </submittedName>
</protein>
<dbReference type="OrthoDB" id="2004788at2"/>
<dbReference type="Proteomes" id="UP000380867">
    <property type="component" value="Unassembled WGS sequence"/>
</dbReference>
<evidence type="ECO:0000256" key="1">
    <source>
        <dbReference type="ARBA" id="ARBA00004141"/>
    </source>
</evidence>
<dbReference type="RefSeq" id="WP_149689667.1">
    <property type="nucleotide sequence ID" value="NZ_SDPQ02000002.1"/>
</dbReference>
<comment type="caution">
    <text evidence="8">The sequence shown here is derived from an EMBL/GenBank/DDBJ whole genome shotgun (WGS) entry which is preliminary data.</text>
</comment>
<evidence type="ECO:0000313" key="8">
    <source>
        <dbReference type="EMBL" id="KAA1398238.1"/>
    </source>
</evidence>
<keyword evidence="9" id="KW-1185">Reference proteome</keyword>
<proteinExistence type="predicted"/>
<reference evidence="8" key="1">
    <citation type="submission" date="2019-09" db="EMBL/GenBank/DDBJ databases">
        <authorList>
            <person name="Li J."/>
        </authorList>
    </citation>
    <scope>NUCLEOTIDE SEQUENCE [LARGE SCALE GENOMIC DNA]</scope>
    <source>
        <strain evidence="8">JCM 14732</strain>
    </source>
</reference>
<accession>A0A5M4FG73</accession>
<evidence type="ECO:0000256" key="5">
    <source>
        <dbReference type="SAM" id="MobiDB-lite"/>
    </source>
</evidence>
<dbReference type="EMBL" id="SDPQ02000002">
    <property type="protein sequence ID" value="KAA1398238.1"/>
    <property type="molecule type" value="Genomic_DNA"/>
</dbReference>
<evidence type="ECO:0000256" key="4">
    <source>
        <dbReference type="ARBA" id="ARBA00023136"/>
    </source>
</evidence>
<name>A0A5M4FG73_9ACTN</name>
<evidence type="ECO:0000256" key="3">
    <source>
        <dbReference type="ARBA" id="ARBA00022989"/>
    </source>
</evidence>
<dbReference type="GO" id="GO:0016020">
    <property type="term" value="C:membrane"/>
    <property type="evidence" value="ECO:0007669"/>
    <property type="project" value="UniProtKB-SubCell"/>
</dbReference>
<organism evidence="8 9">
    <name type="scientific">Aeromicrobium ginsengisoli</name>
    <dbReference type="NCBI Taxonomy" id="363867"/>
    <lineage>
        <taxon>Bacteria</taxon>
        <taxon>Bacillati</taxon>
        <taxon>Actinomycetota</taxon>
        <taxon>Actinomycetes</taxon>
        <taxon>Propionibacteriales</taxon>
        <taxon>Nocardioidaceae</taxon>
        <taxon>Aeromicrobium</taxon>
    </lineage>
</organism>
<dbReference type="AlphaFoldDB" id="A0A5M4FG73"/>
<dbReference type="InterPro" id="IPR007829">
    <property type="entry name" value="TM2"/>
</dbReference>
<evidence type="ECO:0000313" key="9">
    <source>
        <dbReference type="Proteomes" id="UP000380867"/>
    </source>
</evidence>
<feature type="region of interest" description="Disordered" evidence="5">
    <location>
        <begin position="1"/>
        <end position="65"/>
    </location>
</feature>
<sequence length="155" mass="16035">MTSTPPEPPESDSNEPTVPLEGGEPDYGRVNQPPPGYGTPPPPPGYGPPPGYQPPPGGYPPPPGYAYGAHAGAPWGVHPVTGVPYSDKQKLIAGLLNILLPFGIGRFYIGDTGTGVAQLLVAIFTCGIGSLWSLIDGVLMLTGDPNDSEGRPLRP</sequence>